<evidence type="ECO:0000259" key="14">
    <source>
        <dbReference type="PROSITE" id="PS50268"/>
    </source>
</evidence>
<gene>
    <name evidence="15" type="ORF">ACEWY4_009221</name>
</gene>
<dbReference type="GO" id="GO:0007155">
    <property type="term" value="P:cell adhesion"/>
    <property type="evidence" value="ECO:0007669"/>
    <property type="project" value="UniProtKB-KW"/>
</dbReference>
<evidence type="ECO:0000256" key="4">
    <source>
        <dbReference type="ARBA" id="ARBA00022729"/>
    </source>
</evidence>
<keyword evidence="4 13" id="KW-0732">Signal</keyword>
<dbReference type="FunFam" id="2.60.40.60:FF:000018">
    <property type="entry name" value="Protocadherin gamma c3"/>
    <property type="match status" value="1"/>
</dbReference>
<dbReference type="Pfam" id="PF08266">
    <property type="entry name" value="Cadherin_2"/>
    <property type="match status" value="1"/>
</dbReference>
<dbReference type="PANTHER" id="PTHR24028">
    <property type="entry name" value="CADHERIN-87A"/>
    <property type="match status" value="1"/>
</dbReference>
<keyword evidence="8 12" id="KW-1133">Transmembrane helix</keyword>
<dbReference type="PROSITE" id="PS00232">
    <property type="entry name" value="CADHERIN_1"/>
    <property type="match status" value="3"/>
</dbReference>
<dbReference type="SUPFAM" id="SSF49313">
    <property type="entry name" value="Cadherin-like"/>
    <property type="match status" value="6"/>
</dbReference>
<evidence type="ECO:0000256" key="12">
    <source>
        <dbReference type="SAM" id="Phobius"/>
    </source>
</evidence>
<keyword evidence="6 11" id="KW-0106">Calcium</keyword>
<dbReference type="GO" id="GO:0009653">
    <property type="term" value="P:anatomical structure morphogenesis"/>
    <property type="evidence" value="ECO:0007669"/>
    <property type="project" value="UniProtKB-ARBA"/>
</dbReference>
<dbReference type="FunFam" id="2.60.40.60:FF:000129">
    <property type="entry name" value="protocadherin alpha-C2 isoform X1"/>
    <property type="match status" value="1"/>
</dbReference>
<dbReference type="InterPro" id="IPR032455">
    <property type="entry name" value="Cadherin_C"/>
</dbReference>
<evidence type="ECO:0000256" key="5">
    <source>
        <dbReference type="ARBA" id="ARBA00022737"/>
    </source>
</evidence>
<keyword evidence="9 12" id="KW-0472">Membrane</keyword>
<evidence type="ECO:0000256" key="11">
    <source>
        <dbReference type="PROSITE-ProRule" id="PRU00043"/>
    </source>
</evidence>
<sequence length="801" mass="87718">MDLSLNVKYRLIGTVLLFCLWAVSSGQTVYSVTEEVNTGTVIGNVAKDLNLNVQELESRMFQIVPGTYSQYFKVDLKTGLLMVNDRIDRDELCPDRLKCSVKIEVIAHGPTYMRQVDINVLDINDNTPTFPVPSYSLNITEHAFQGDRFLLQVAGDADIGSNSVKTYRLSPNEYFSLDVQNSDEQGVSAELVLQKALDREKQHEIQLILTALDGGKPPKSGTLDITVHVIDFNDNAPTFRNSLYKTKLLENALFGTSVITVNATDDDEGQNAEIIYSLARQGNVKRKQPFAIHPDSGVITVTGVVDFEETPAYELRVQAMDKGNPPRVGHCKVLIEVVDLNDNTPEMSITPLLNTLPEDAKLQTAVAMITVSDRDAGKNGVVQCKITDSSLFKLESSYNNYLSLVVDGPLDRESTPQYNVTITATDEGSPPLSSSGIFTIHISDVNDNAPTFQEPVMNVYLKENSAVGDKIIQVTAQDADIKENADITYTLIDVNNNDKPLSNCISINSATGEIYSVKSFNFEETKQFRFVIQATDSGTPALSSSASMNIFILDENDNSPVILPPYSDQSSVNSENIPYSAEVGYFVAKIRAADADSGYNALLSYHLAEPKGTNLFRIGGSSGEIRTKRQMSDSDLKTHPLVITVSDHGEPPLSATVSIDVVVDDSISHIQSSFKTRPIKDEEFSDLNLYLLIAIILVTVILLVSLITLIAVKCHRTDGIFSSCSAPMVTTHPDGSWAYAKTTQQYDVCFSSDTLKSDVIVLPSPFAPGEGDLISIDGGDTCKRTQTLPTPQKLIIINTTR</sequence>
<dbReference type="InterPro" id="IPR020894">
    <property type="entry name" value="Cadherin_CS"/>
</dbReference>
<keyword evidence="7" id="KW-0130">Cell adhesion</keyword>
<keyword evidence="16" id="KW-1185">Reference proteome</keyword>
<dbReference type="InterPro" id="IPR002126">
    <property type="entry name" value="Cadherin-like_dom"/>
</dbReference>
<reference evidence="15 16" key="1">
    <citation type="submission" date="2024-09" db="EMBL/GenBank/DDBJ databases">
        <title>A chromosome-level genome assembly of Gray's grenadier anchovy, Coilia grayii.</title>
        <authorList>
            <person name="Fu Z."/>
        </authorList>
    </citation>
    <scope>NUCLEOTIDE SEQUENCE [LARGE SCALE GENOMIC DNA]</scope>
    <source>
        <strain evidence="15">G4</strain>
        <tissue evidence="15">Muscle</tissue>
    </source>
</reference>
<dbReference type="InterPro" id="IPR013164">
    <property type="entry name" value="Cadherin_N"/>
</dbReference>
<feature type="transmembrane region" description="Helical" evidence="12">
    <location>
        <begin position="689"/>
        <end position="712"/>
    </location>
</feature>
<evidence type="ECO:0000256" key="10">
    <source>
        <dbReference type="ARBA" id="ARBA00023180"/>
    </source>
</evidence>
<keyword evidence="2" id="KW-1003">Cell membrane</keyword>
<comment type="subcellular location">
    <subcellularLocation>
        <location evidence="1">Cell membrane</location>
        <topology evidence="1">Single-pass type I membrane protein</topology>
    </subcellularLocation>
</comment>
<dbReference type="GO" id="GO:0005886">
    <property type="term" value="C:plasma membrane"/>
    <property type="evidence" value="ECO:0007669"/>
    <property type="project" value="UniProtKB-SubCell"/>
</dbReference>
<evidence type="ECO:0000256" key="6">
    <source>
        <dbReference type="ARBA" id="ARBA00022837"/>
    </source>
</evidence>
<organism evidence="15 16">
    <name type="scientific">Coilia grayii</name>
    <name type="common">Gray's grenadier anchovy</name>
    <dbReference type="NCBI Taxonomy" id="363190"/>
    <lineage>
        <taxon>Eukaryota</taxon>
        <taxon>Metazoa</taxon>
        <taxon>Chordata</taxon>
        <taxon>Craniata</taxon>
        <taxon>Vertebrata</taxon>
        <taxon>Euteleostomi</taxon>
        <taxon>Actinopterygii</taxon>
        <taxon>Neopterygii</taxon>
        <taxon>Teleostei</taxon>
        <taxon>Clupei</taxon>
        <taxon>Clupeiformes</taxon>
        <taxon>Clupeoidei</taxon>
        <taxon>Engraulidae</taxon>
        <taxon>Coilinae</taxon>
        <taxon>Coilia</taxon>
    </lineage>
</organism>
<evidence type="ECO:0000256" key="8">
    <source>
        <dbReference type="ARBA" id="ARBA00022989"/>
    </source>
</evidence>
<feature type="domain" description="Cadherin" evidence="14">
    <location>
        <begin position="348"/>
        <end position="452"/>
    </location>
</feature>
<dbReference type="AlphaFoldDB" id="A0ABD1K5V2"/>
<feature type="domain" description="Cadherin" evidence="14">
    <location>
        <begin position="24"/>
        <end position="130"/>
    </location>
</feature>
<proteinExistence type="predicted"/>
<dbReference type="EMBL" id="JBHFQA010000008">
    <property type="protein sequence ID" value="KAL2094502.1"/>
    <property type="molecule type" value="Genomic_DNA"/>
</dbReference>
<dbReference type="CDD" id="cd11304">
    <property type="entry name" value="Cadherin_repeat"/>
    <property type="match status" value="6"/>
</dbReference>
<evidence type="ECO:0000313" key="15">
    <source>
        <dbReference type="EMBL" id="KAL2094502.1"/>
    </source>
</evidence>
<feature type="domain" description="Cadherin" evidence="14">
    <location>
        <begin position="240"/>
        <end position="347"/>
    </location>
</feature>
<keyword evidence="10" id="KW-0325">Glycoprotein</keyword>
<keyword evidence="3 12" id="KW-0812">Transmembrane</keyword>
<dbReference type="GO" id="GO:0005509">
    <property type="term" value="F:calcium ion binding"/>
    <property type="evidence" value="ECO:0007669"/>
    <property type="project" value="UniProtKB-UniRule"/>
</dbReference>
<dbReference type="Pfam" id="PF16492">
    <property type="entry name" value="Cadherin_C_2"/>
    <property type="match status" value="1"/>
</dbReference>
<evidence type="ECO:0000256" key="3">
    <source>
        <dbReference type="ARBA" id="ARBA00022692"/>
    </source>
</evidence>
<evidence type="ECO:0000256" key="1">
    <source>
        <dbReference type="ARBA" id="ARBA00004251"/>
    </source>
</evidence>
<comment type="caution">
    <text evidence="15">The sequence shown here is derived from an EMBL/GenBank/DDBJ whole genome shotgun (WGS) entry which is preliminary data.</text>
</comment>
<dbReference type="PANTHER" id="PTHR24028:SF32">
    <property type="entry name" value="CADHERIN-RELATED NEURONAL RECEPTOR VARIABLE 10-RELATED"/>
    <property type="match status" value="1"/>
</dbReference>
<keyword evidence="5" id="KW-0677">Repeat</keyword>
<dbReference type="SMART" id="SM00112">
    <property type="entry name" value="CA"/>
    <property type="match status" value="6"/>
</dbReference>
<feature type="signal peptide" evidence="13">
    <location>
        <begin position="1"/>
        <end position="26"/>
    </location>
</feature>
<evidence type="ECO:0000256" key="2">
    <source>
        <dbReference type="ARBA" id="ARBA00022475"/>
    </source>
</evidence>
<evidence type="ECO:0000313" key="16">
    <source>
        <dbReference type="Proteomes" id="UP001591681"/>
    </source>
</evidence>
<feature type="domain" description="Cadherin" evidence="14">
    <location>
        <begin position="131"/>
        <end position="239"/>
    </location>
</feature>
<dbReference type="PROSITE" id="PS50268">
    <property type="entry name" value="CADHERIN_2"/>
    <property type="match status" value="6"/>
</dbReference>
<evidence type="ECO:0000256" key="9">
    <source>
        <dbReference type="ARBA" id="ARBA00023136"/>
    </source>
</evidence>
<dbReference type="FunFam" id="2.60.40.60:FF:000307">
    <property type="entry name" value="Zgc:123181"/>
    <property type="match status" value="1"/>
</dbReference>
<dbReference type="Proteomes" id="UP001591681">
    <property type="component" value="Unassembled WGS sequence"/>
</dbReference>
<dbReference type="InterPro" id="IPR050174">
    <property type="entry name" value="Protocadherin/Cadherin-CA"/>
</dbReference>
<evidence type="ECO:0000256" key="7">
    <source>
        <dbReference type="ARBA" id="ARBA00022889"/>
    </source>
</evidence>
<name>A0ABD1K5V2_9TELE</name>
<feature type="domain" description="Cadherin" evidence="14">
    <location>
        <begin position="453"/>
        <end position="562"/>
    </location>
</feature>
<accession>A0ABD1K5V2</accession>
<evidence type="ECO:0000256" key="13">
    <source>
        <dbReference type="SAM" id="SignalP"/>
    </source>
</evidence>
<dbReference type="Pfam" id="PF00028">
    <property type="entry name" value="Cadherin"/>
    <property type="match status" value="5"/>
</dbReference>
<dbReference type="FunFam" id="2.60.40.60:FF:000001">
    <property type="entry name" value="Protocadherin alpha 2"/>
    <property type="match status" value="1"/>
</dbReference>
<dbReference type="FunFam" id="2.60.40.60:FF:000002">
    <property type="entry name" value="Protocadherin alpha 2"/>
    <property type="match status" value="1"/>
</dbReference>
<protein>
    <recommendedName>
        <fullName evidence="14">Cadherin domain-containing protein</fullName>
    </recommendedName>
</protein>
<dbReference type="FunFam" id="2.60.40.60:FF:000004">
    <property type="entry name" value="Protocadherin 1 gamma 2"/>
    <property type="match status" value="1"/>
</dbReference>
<dbReference type="Gene3D" id="2.60.40.60">
    <property type="entry name" value="Cadherins"/>
    <property type="match status" value="6"/>
</dbReference>
<feature type="chain" id="PRO_5044759614" description="Cadherin domain-containing protein" evidence="13">
    <location>
        <begin position="27"/>
        <end position="801"/>
    </location>
</feature>
<dbReference type="PRINTS" id="PR00205">
    <property type="entry name" value="CADHERIN"/>
</dbReference>
<feature type="domain" description="Cadherin" evidence="14">
    <location>
        <begin position="569"/>
        <end position="674"/>
    </location>
</feature>
<dbReference type="InterPro" id="IPR015919">
    <property type="entry name" value="Cadherin-like_sf"/>
</dbReference>